<dbReference type="InterPro" id="IPR024185">
    <property type="entry name" value="FTHF_cligase-like_sf"/>
</dbReference>
<dbReference type="Gene3D" id="3.40.50.10420">
    <property type="entry name" value="NagB/RpiA/CoA transferase-like"/>
    <property type="match status" value="1"/>
</dbReference>
<comment type="caution">
    <text evidence="2">The sequence shown here is derived from an EMBL/GenBank/DDBJ whole genome shotgun (WGS) entry which is preliminary data.</text>
</comment>
<organism evidence="2 3">
    <name type="scientific">Candidatus Coproplasma avicola</name>
    <dbReference type="NCBI Taxonomy" id="2840744"/>
    <lineage>
        <taxon>Bacteria</taxon>
        <taxon>Bacillati</taxon>
        <taxon>Bacillota</taxon>
        <taxon>Clostridia</taxon>
        <taxon>Eubacteriales</taxon>
        <taxon>Candidatus Coproplasma</taxon>
    </lineage>
</organism>
<dbReference type="SUPFAM" id="SSF100950">
    <property type="entry name" value="NagB/RpiA/CoA transferase-like"/>
    <property type="match status" value="1"/>
</dbReference>
<dbReference type="AlphaFoldDB" id="A0A9D1E5K5"/>
<evidence type="ECO:0000313" key="3">
    <source>
        <dbReference type="Proteomes" id="UP000823913"/>
    </source>
</evidence>
<gene>
    <name evidence="2" type="ORF">IAB94_01170</name>
</gene>
<feature type="domain" description="LUD" evidence="1">
    <location>
        <begin position="8"/>
        <end position="192"/>
    </location>
</feature>
<dbReference type="EMBL" id="DVHK01000026">
    <property type="protein sequence ID" value="HIR66639.1"/>
    <property type="molecule type" value="Genomic_DNA"/>
</dbReference>
<reference evidence="2" key="1">
    <citation type="submission" date="2020-10" db="EMBL/GenBank/DDBJ databases">
        <authorList>
            <person name="Gilroy R."/>
        </authorList>
    </citation>
    <scope>NUCLEOTIDE SEQUENCE</scope>
    <source>
        <strain evidence="2">ChiW16-3235</strain>
    </source>
</reference>
<proteinExistence type="predicted"/>
<protein>
    <submittedName>
        <fullName evidence="2">Lactate utilization protein</fullName>
    </submittedName>
</protein>
<dbReference type="PANTHER" id="PTHR36179:SF2">
    <property type="entry name" value="LUD DOMAIN-CONTAINING PROTEIN"/>
    <property type="match status" value="1"/>
</dbReference>
<accession>A0A9D1E5K5</accession>
<dbReference type="InterPro" id="IPR037171">
    <property type="entry name" value="NagB/RpiA_transferase-like"/>
</dbReference>
<dbReference type="Pfam" id="PF02589">
    <property type="entry name" value="LUD_dom"/>
    <property type="match status" value="1"/>
</dbReference>
<dbReference type="InterPro" id="IPR003741">
    <property type="entry name" value="LUD_dom"/>
</dbReference>
<dbReference type="Proteomes" id="UP000823913">
    <property type="component" value="Unassembled WGS sequence"/>
</dbReference>
<dbReference type="PANTHER" id="PTHR36179">
    <property type="entry name" value="LUD_DOM DOMAIN-CONTAINING PROTEIN"/>
    <property type="match status" value="1"/>
</dbReference>
<name>A0A9D1E5K5_9FIRM</name>
<reference evidence="2" key="2">
    <citation type="journal article" date="2021" name="PeerJ">
        <title>Extensive microbial diversity within the chicken gut microbiome revealed by metagenomics and culture.</title>
        <authorList>
            <person name="Gilroy R."/>
            <person name="Ravi A."/>
            <person name="Getino M."/>
            <person name="Pursley I."/>
            <person name="Horton D.L."/>
            <person name="Alikhan N.F."/>
            <person name="Baker D."/>
            <person name="Gharbi K."/>
            <person name="Hall N."/>
            <person name="Watson M."/>
            <person name="Adriaenssens E.M."/>
            <person name="Foster-Nyarko E."/>
            <person name="Jarju S."/>
            <person name="Secka A."/>
            <person name="Antonio M."/>
            <person name="Oren A."/>
            <person name="Chaudhuri R.R."/>
            <person name="La Ragione R."/>
            <person name="Hildebrand F."/>
            <person name="Pallen M.J."/>
        </authorList>
    </citation>
    <scope>NUCLEOTIDE SEQUENCE</scope>
    <source>
        <strain evidence="2">ChiW16-3235</strain>
    </source>
</reference>
<evidence type="ECO:0000313" key="2">
    <source>
        <dbReference type="EMBL" id="HIR66639.1"/>
    </source>
</evidence>
<sequence length="199" mass="21248">MENLEFVNQNLIRRGFKSCIVPGAHEALTTALGIIGSCSVGIGGSLSVEQIKLYDELKQRGNAVFWHWRDGAAAKIQAARADFYVCSANAVTADGIIFLTDGSGNRISALSFGPKNAILIIGKNKIVGDGREAVMRIRSAECAGANAKRLGLHTPCADLGECDDCASPERICRVTAFFERPSNGLENTYVILADCNLGL</sequence>
<evidence type="ECO:0000259" key="1">
    <source>
        <dbReference type="Pfam" id="PF02589"/>
    </source>
</evidence>